<dbReference type="Proteomes" id="UP000190626">
    <property type="component" value="Unassembled WGS sequence"/>
</dbReference>
<gene>
    <name evidence="1" type="ORF">BC351_28890</name>
</gene>
<reference evidence="2" key="1">
    <citation type="submission" date="2016-07" db="EMBL/GenBank/DDBJ databases">
        <authorList>
            <person name="Florea S."/>
            <person name="Webb J.S."/>
            <person name="Jaromczyk J."/>
            <person name="Schardl C.L."/>
        </authorList>
    </citation>
    <scope>NUCLEOTIDE SEQUENCE [LARGE SCALE GENOMIC DNA]</scope>
    <source>
        <strain evidence="2">CY1</strain>
    </source>
</reference>
<dbReference type="RefSeq" id="WP_144028462.1">
    <property type="nucleotide sequence ID" value="NZ_MBTG01000017.1"/>
</dbReference>
<keyword evidence="2" id="KW-1185">Reference proteome</keyword>
<dbReference type="OrthoDB" id="29496at2"/>
<name>A0A1V4HI09_9BACL</name>
<proteinExistence type="predicted"/>
<evidence type="ECO:0000313" key="2">
    <source>
        <dbReference type="Proteomes" id="UP000190626"/>
    </source>
</evidence>
<accession>A0A1V4HI09</accession>
<sequence length="96" mass="10939">MKGNRSHSQREQGMINRWKQYYHSLMASYHYIMQESLLSEAEELRQLPNCPTATHDIVLGHGCSKEQTQQTIISKNGIADLPMYIKGLLGNLSCES</sequence>
<dbReference type="AlphaFoldDB" id="A0A1V4HI09"/>
<organism evidence="1 2">
    <name type="scientific">Paenibacillus ferrarius</name>
    <dbReference type="NCBI Taxonomy" id="1469647"/>
    <lineage>
        <taxon>Bacteria</taxon>
        <taxon>Bacillati</taxon>
        <taxon>Bacillota</taxon>
        <taxon>Bacilli</taxon>
        <taxon>Bacillales</taxon>
        <taxon>Paenibacillaceae</taxon>
        <taxon>Paenibacillus</taxon>
    </lineage>
</organism>
<dbReference type="EMBL" id="MBTG01000017">
    <property type="protein sequence ID" value="OPH56187.1"/>
    <property type="molecule type" value="Genomic_DNA"/>
</dbReference>
<comment type="caution">
    <text evidence="1">The sequence shown here is derived from an EMBL/GenBank/DDBJ whole genome shotgun (WGS) entry which is preliminary data.</text>
</comment>
<evidence type="ECO:0000313" key="1">
    <source>
        <dbReference type="EMBL" id="OPH56187.1"/>
    </source>
</evidence>
<dbReference type="STRING" id="1469647.BC351_28890"/>
<protein>
    <submittedName>
        <fullName evidence="1">Uncharacterized protein</fullName>
    </submittedName>
</protein>